<feature type="region of interest" description="Disordered" evidence="4">
    <location>
        <begin position="540"/>
        <end position="573"/>
    </location>
</feature>
<organism evidence="6 7">
    <name type="scientific">Hyalangium rubrum</name>
    <dbReference type="NCBI Taxonomy" id="3103134"/>
    <lineage>
        <taxon>Bacteria</taxon>
        <taxon>Pseudomonadati</taxon>
        <taxon>Myxococcota</taxon>
        <taxon>Myxococcia</taxon>
        <taxon>Myxococcales</taxon>
        <taxon>Cystobacterineae</taxon>
        <taxon>Archangiaceae</taxon>
        <taxon>Hyalangium</taxon>
    </lineage>
</organism>
<evidence type="ECO:0000313" key="6">
    <source>
        <dbReference type="EMBL" id="MDY7225599.1"/>
    </source>
</evidence>
<dbReference type="InterPro" id="IPR027417">
    <property type="entry name" value="P-loop_NTPase"/>
</dbReference>
<keyword evidence="1" id="KW-0547">Nucleotide-binding</keyword>
<dbReference type="CDD" id="cd03221">
    <property type="entry name" value="ABCF_EF-3"/>
    <property type="match status" value="2"/>
</dbReference>
<dbReference type="PROSITE" id="PS50893">
    <property type="entry name" value="ABC_TRANSPORTER_2"/>
    <property type="match status" value="2"/>
</dbReference>
<accession>A0ABU5GY20</accession>
<evidence type="ECO:0000256" key="4">
    <source>
        <dbReference type="SAM" id="MobiDB-lite"/>
    </source>
</evidence>
<dbReference type="InterPro" id="IPR003439">
    <property type="entry name" value="ABC_transporter-like_ATP-bd"/>
</dbReference>
<dbReference type="PANTHER" id="PTHR42855">
    <property type="entry name" value="ABC TRANSPORTER ATP-BINDING SUBUNIT"/>
    <property type="match status" value="1"/>
</dbReference>
<dbReference type="Gene3D" id="3.40.50.300">
    <property type="entry name" value="P-loop containing nucleotide triphosphate hydrolases"/>
    <property type="match status" value="2"/>
</dbReference>
<dbReference type="Pfam" id="PF12848">
    <property type="entry name" value="ABC_tran_Xtn"/>
    <property type="match status" value="1"/>
</dbReference>
<keyword evidence="3" id="KW-0175">Coiled coil</keyword>
<protein>
    <submittedName>
        <fullName evidence="6">ABC-F family ATP-binding cassette domain-containing protein</fullName>
    </submittedName>
</protein>
<evidence type="ECO:0000256" key="3">
    <source>
        <dbReference type="SAM" id="Coils"/>
    </source>
</evidence>
<sequence>MTLLRAANVQLSFGSRTVFQGLTLTIEEGERVGLVGVNGSGKSSLMKILAGVARADTGELQLRRGARVTYLPQEPEFAEGATVASELSVSQGPLKEALAAHAELSRKLESTPAEGQAKLLEQFSALSDRIEHLGGWDTEHHAKTLLDRLGVKDWDRPVAQLSGGLRKRVAIARALLTRPDLLMLDEPTNHLDADTVDWLEEELDKLPGSLLLVTHDRYFLDGLVDRMVEIQPGEGVVSYPGNYEAYVEQKLVAQEQASIAQHKRERWIAQEVAWLRRGPEARRTKSKARIDRARKLMAEKGFERPKVAALQTVAAPRLGHTVIEAEGVRKSFGERKVLQGVDFRLQRGERVGLVGPNGVGKTTFLRVLLGEVPPDDGKLVIGKNTKVAYYDQTRASLDPEQTVYEAASHGEDWVEMGDQKIALRDYLDDLLFPVPMQRQKVRALSGGERNRLLLARLFLEGANVLVLDEPTNDLDIVTLNILEGLLLRFTGSVLLVTHDRYFLDKVATSILAFEGEGRVVRYEGNYAMYRRLKEQAEAAQAATAAPASAPKKEAPAPAPSEASKPARKPGKLSYKEQRELDGMEAAIEAAETRKAELEAKLADPTVYSSASKVPELQRELETATTEVDRLYTRWQDLQNLVSGA</sequence>
<dbReference type="Pfam" id="PF16326">
    <property type="entry name" value="ABC_tran_CTD"/>
    <property type="match status" value="1"/>
</dbReference>
<dbReference type="PROSITE" id="PS00211">
    <property type="entry name" value="ABC_TRANSPORTER_1"/>
    <property type="match status" value="1"/>
</dbReference>
<dbReference type="SMART" id="SM00382">
    <property type="entry name" value="AAA"/>
    <property type="match status" value="2"/>
</dbReference>
<keyword evidence="7" id="KW-1185">Reference proteome</keyword>
<dbReference type="PANTHER" id="PTHR42855:SF1">
    <property type="entry name" value="ABC TRANSPORTER DOMAIN-CONTAINING PROTEIN"/>
    <property type="match status" value="1"/>
</dbReference>
<proteinExistence type="predicted"/>
<feature type="domain" description="ABC transporter" evidence="5">
    <location>
        <begin position="4"/>
        <end position="259"/>
    </location>
</feature>
<reference evidence="6 7" key="1">
    <citation type="submission" date="2023-12" db="EMBL/GenBank/DDBJ databases">
        <title>the genome sequence of Hyalangium sp. s54d21.</title>
        <authorList>
            <person name="Zhang X."/>
        </authorList>
    </citation>
    <scope>NUCLEOTIDE SEQUENCE [LARGE SCALE GENOMIC DNA]</scope>
    <source>
        <strain evidence="7">s54d21</strain>
    </source>
</reference>
<feature type="domain" description="ABC transporter" evidence="5">
    <location>
        <begin position="323"/>
        <end position="541"/>
    </location>
</feature>
<evidence type="ECO:0000259" key="5">
    <source>
        <dbReference type="PROSITE" id="PS50893"/>
    </source>
</evidence>
<evidence type="ECO:0000256" key="2">
    <source>
        <dbReference type="ARBA" id="ARBA00022840"/>
    </source>
</evidence>
<dbReference type="InterPro" id="IPR032524">
    <property type="entry name" value="ABC_tran_C"/>
</dbReference>
<dbReference type="InterPro" id="IPR032781">
    <property type="entry name" value="ABC_tran_Xtn"/>
</dbReference>
<dbReference type="Pfam" id="PF00005">
    <property type="entry name" value="ABC_tran"/>
    <property type="match status" value="2"/>
</dbReference>
<feature type="coiled-coil region" evidence="3">
    <location>
        <begin position="580"/>
        <end position="633"/>
    </location>
</feature>
<dbReference type="InterPro" id="IPR003593">
    <property type="entry name" value="AAA+_ATPase"/>
</dbReference>
<dbReference type="InterPro" id="IPR037118">
    <property type="entry name" value="Val-tRNA_synth_C_sf"/>
</dbReference>
<feature type="compositionally biased region" description="Low complexity" evidence="4">
    <location>
        <begin position="540"/>
        <end position="549"/>
    </location>
</feature>
<dbReference type="Proteomes" id="UP001291309">
    <property type="component" value="Unassembled WGS sequence"/>
</dbReference>
<name>A0ABU5GY20_9BACT</name>
<comment type="caution">
    <text evidence="6">The sequence shown here is derived from an EMBL/GenBank/DDBJ whole genome shotgun (WGS) entry which is preliminary data.</text>
</comment>
<dbReference type="EMBL" id="JAXIVS010000001">
    <property type="protein sequence ID" value="MDY7225599.1"/>
    <property type="molecule type" value="Genomic_DNA"/>
</dbReference>
<dbReference type="Gene3D" id="1.10.287.380">
    <property type="entry name" value="Valyl-tRNA synthetase, C-terminal domain"/>
    <property type="match status" value="1"/>
</dbReference>
<gene>
    <name evidence="6" type="ORF">SYV04_04360</name>
</gene>
<dbReference type="SUPFAM" id="SSF52540">
    <property type="entry name" value="P-loop containing nucleoside triphosphate hydrolases"/>
    <property type="match status" value="2"/>
</dbReference>
<keyword evidence="2 6" id="KW-0067">ATP-binding</keyword>
<dbReference type="RefSeq" id="WP_321544306.1">
    <property type="nucleotide sequence ID" value="NZ_JAXIVS010000001.1"/>
</dbReference>
<dbReference type="InterPro" id="IPR017871">
    <property type="entry name" value="ABC_transporter-like_CS"/>
</dbReference>
<dbReference type="GO" id="GO:0005524">
    <property type="term" value="F:ATP binding"/>
    <property type="evidence" value="ECO:0007669"/>
    <property type="project" value="UniProtKB-KW"/>
</dbReference>
<evidence type="ECO:0000313" key="7">
    <source>
        <dbReference type="Proteomes" id="UP001291309"/>
    </source>
</evidence>
<dbReference type="InterPro" id="IPR051309">
    <property type="entry name" value="ABCF_ATPase"/>
</dbReference>
<evidence type="ECO:0000256" key="1">
    <source>
        <dbReference type="ARBA" id="ARBA00022741"/>
    </source>
</evidence>